<dbReference type="InterPro" id="IPR001375">
    <property type="entry name" value="Peptidase_S9_cat"/>
</dbReference>
<feature type="domain" description="Peptidase S9 prolyl oligopeptidase catalytic" evidence="2">
    <location>
        <begin position="542"/>
        <end position="738"/>
    </location>
</feature>
<dbReference type="InterPro" id="IPR002469">
    <property type="entry name" value="Peptidase_S9B_N"/>
</dbReference>
<dbReference type="Proteomes" id="UP000094487">
    <property type="component" value="Unassembled WGS sequence"/>
</dbReference>
<dbReference type="GO" id="GO:0008239">
    <property type="term" value="F:dipeptidyl-peptidase activity"/>
    <property type="evidence" value="ECO:0007669"/>
    <property type="project" value="TreeGrafter"/>
</dbReference>
<comment type="caution">
    <text evidence="4">The sequence shown here is derived from an EMBL/GenBank/DDBJ whole genome shotgun (WGS) entry which is preliminary data.</text>
</comment>
<dbReference type="Pfam" id="PF00326">
    <property type="entry name" value="Peptidase_S9"/>
    <property type="match status" value="1"/>
</dbReference>
<dbReference type="SUPFAM" id="SSF53474">
    <property type="entry name" value="alpha/beta-Hydrolases"/>
    <property type="match status" value="1"/>
</dbReference>
<dbReference type="InterPro" id="IPR029058">
    <property type="entry name" value="AB_hydrolase_fold"/>
</dbReference>
<evidence type="ECO:0000256" key="1">
    <source>
        <dbReference type="SAM" id="SignalP"/>
    </source>
</evidence>
<evidence type="ECO:0000313" key="5">
    <source>
        <dbReference type="Proteomes" id="UP000094487"/>
    </source>
</evidence>
<feature type="domain" description="Dipeptidylpeptidase IV N-terminal" evidence="3">
    <location>
        <begin position="132"/>
        <end position="453"/>
    </location>
</feature>
<name>A0A1E3LTH2_9SPHN</name>
<keyword evidence="5" id="KW-1185">Reference proteome</keyword>
<dbReference type="OrthoDB" id="1094230at2"/>
<dbReference type="Pfam" id="PF00930">
    <property type="entry name" value="DPPIV_N"/>
    <property type="match status" value="1"/>
</dbReference>
<proteinExistence type="predicted"/>
<dbReference type="SUPFAM" id="SSF82171">
    <property type="entry name" value="DPP6 N-terminal domain-like"/>
    <property type="match status" value="1"/>
</dbReference>
<gene>
    <name evidence="4" type="ORF">BFL28_06825</name>
</gene>
<reference evidence="4 5" key="1">
    <citation type="submission" date="2016-08" db="EMBL/GenBank/DDBJ databases">
        <title>Draft genome of the agarase producing Sphingomonas sp. MCT13.</title>
        <authorList>
            <person name="D'Andrea M.M."/>
            <person name="Rossolini G.M."/>
            <person name="Thaller M.C."/>
        </authorList>
    </citation>
    <scope>NUCLEOTIDE SEQUENCE [LARGE SCALE GENOMIC DNA]</scope>
    <source>
        <strain evidence="4 5">MCT13</strain>
    </source>
</reference>
<dbReference type="Gene3D" id="3.40.50.1820">
    <property type="entry name" value="alpha/beta hydrolase"/>
    <property type="match status" value="1"/>
</dbReference>
<dbReference type="PANTHER" id="PTHR11731:SF193">
    <property type="entry name" value="DIPEPTIDYL PEPTIDASE 9"/>
    <property type="match status" value="1"/>
</dbReference>
<protein>
    <submittedName>
        <fullName evidence="4">Peptidase S9</fullName>
    </submittedName>
</protein>
<dbReference type="GO" id="GO:0008236">
    <property type="term" value="F:serine-type peptidase activity"/>
    <property type="evidence" value="ECO:0007669"/>
    <property type="project" value="InterPro"/>
</dbReference>
<feature type="chain" id="PRO_5009132002" evidence="1">
    <location>
        <begin position="22"/>
        <end position="744"/>
    </location>
</feature>
<dbReference type="InterPro" id="IPR050278">
    <property type="entry name" value="Serine_Prot_S9B/DPPIV"/>
</dbReference>
<dbReference type="AlphaFoldDB" id="A0A1E3LTH2"/>
<keyword evidence="1" id="KW-0732">Signal</keyword>
<dbReference type="Gene3D" id="2.140.10.30">
    <property type="entry name" value="Dipeptidylpeptidase IV, N-terminal domain"/>
    <property type="match status" value="1"/>
</dbReference>
<organism evidence="4 5">
    <name type="scientific">Sphingomonas turrisvirgatae</name>
    <dbReference type="NCBI Taxonomy" id="1888892"/>
    <lineage>
        <taxon>Bacteria</taxon>
        <taxon>Pseudomonadati</taxon>
        <taxon>Pseudomonadota</taxon>
        <taxon>Alphaproteobacteria</taxon>
        <taxon>Sphingomonadales</taxon>
        <taxon>Sphingomonadaceae</taxon>
        <taxon>Sphingomonas</taxon>
    </lineage>
</organism>
<evidence type="ECO:0000313" key="4">
    <source>
        <dbReference type="EMBL" id="ODP36120.1"/>
    </source>
</evidence>
<evidence type="ECO:0000259" key="2">
    <source>
        <dbReference type="Pfam" id="PF00326"/>
    </source>
</evidence>
<dbReference type="STRING" id="1888892.BFL28_06825"/>
<sequence length="744" mass="81571">MWKAMGAAALMMAAGAMPAEAQQAAGARPLTLERVFANPALDGSAPRALKLSPDGRLVTLLRNRADEKERYDLWAMDTATGKWRMLVDSKKVGTGAALSEAEKMQRERARIGDQRGIVGYNWAPDGKSILVPLDGDLYLATLDGKVRRLTASEGSELNPVISPLGRFASFVRDQNLVVVDLSTGKEMKATTEGAGLVHFGEAEFVAQEEMERTTGYWWSPDDRRIAVQRFDESPVGVVSRAAIGAEGTRVYDQRYPKAGTPNALVDLYVMNPDGSGRVKVDLGSETDIYLARVNWTPDGRTLLVQRQNRAQTVLDMLAVDPATGKSRILFSEKAAAKSWINLSDAYRPLKDGSLIWWSERDGHGHLYRFVGGKWTQLTKGAWEVAELAGVDEASGRVTFLGNKDGALERHLYTVDLARPGVVTRLTEPGWWHGATANGSASRIILTRSNSSQPGQVMLTDASAKRLAWVSENNVQGDHPYAPYLAGHRGKQFGTIKAADGSDLYWEMITPPLVPGRKYPVFFQHYGGPHSQRVNKAWGGALQQYIVDRGYIWFQLDNRGSANRGKAFEDQLYQAMGSVEVADQLAGAKYLKSLDFVDSARIATFGWSYGGYMTLKMLQAAPGTFAAGIAGAPVSKWELYDTHYTERYMGDPRKVPDAYTRSDTVQDAAKISDPLLLVHGMADDNVVLEHTTVMMAKMQQAAIPFEVMLYPGHTHVVAGPGVSVHLWKTILDFTDRATGATPPAK</sequence>
<evidence type="ECO:0000259" key="3">
    <source>
        <dbReference type="Pfam" id="PF00930"/>
    </source>
</evidence>
<feature type="signal peptide" evidence="1">
    <location>
        <begin position="1"/>
        <end position="21"/>
    </location>
</feature>
<dbReference type="GO" id="GO:0006508">
    <property type="term" value="P:proteolysis"/>
    <property type="evidence" value="ECO:0007669"/>
    <property type="project" value="InterPro"/>
</dbReference>
<accession>A0A1E3LTH2</accession>
<dbReference type="EMBL" id="MDDS01000081">
    <property type="protein sequence ID" value="ODP36120.1"/>
    <property type="molecule type" value="Genomic_DNA"/>
</dbReference>
<dbReference type="PANTHER" id="PTHR11731">
    <property type="entry name" value="PROTEASE FAMILY S9B,C DIPEPTIDYL-PEPTIDASE IV-RELATED"/>
    <property type="match status" value="1"/>
</dbReference>
<dbReference type="RefSeq" id="WP_069321990.1">
    <property type="nucleotide sequence ID" value="NZ_MDDS01000081.1"/>
</dbReference>